<protein>
    <submittedName>
        <fullName evidence="2">Uncharacterized protein</fullName>
    </submittedName>
</protein>
<keyword evidence="1" id="KW-0812">Transmembrane</keyword>
<dbReference type="OMA" id="CHDWETE"/>
<reference evidence="3" key="1">
    <citation type="journal article" date="2015" name="Genome Announc.">
        <title>Draft genome sequence of the cellulolytic fungus Chaetomium globosum.</title>
        <authorList>
            <person name="Cuomo C.A."/>
            <person name="Untereiner W.A."/>
            <person name="Ma L.-J."/>
            <person name="Grabherr M."/>
            <person name="Birren B.W."/>
        </authorList>
    </citation>
    <scope>NUCLEOTIDE SEQUENCE [LARGE SCALE GENOMIC DNA]</scope>
    <source>
        <strain evidence="3">ATCC 6205 / CBS 148.51 / DSM 1962 / NBRC 6347 / NRRL 1970</strain>
    </source>
</reference>
<dbReference type="HOGENOM" id="CLU_064349_0_0_1"/>
<organism evidence="2 3">
    <name type="scientific">Chaetomium globosum (strain ATCC 6205 / CBS 148.51 / DSM 1962 / NBRC 6347 / NRRL 1970)</name>
    <name type="common">Soil fungus</name>
    <dbReference type="NCBI Taxonomy" id="306901"/>
    <lineage>
        <taxon>Eukaryota</taxon>
        <taxon>Fungi</taxon>
        <taxon>Dikarya</taxon>
        <taxon>Ascomycota</taxon>
        <taxon>Pezizomycotina</taxon>
        <taxon>Sordariomycetes</taxon>
        <taxon>Sordariomycetidae</taxon>
        <taxon>Sordariales</taxon>
        <taxon>Chaetomiaceae</taxon>
        <taxon>Chaetomium</taxon>
    </lineage>
</organism>
<accession>Q2GN42</accession>
<dbReference type="Proteomes" id="UP000001056">
    <property type="component" value="Unassembled WGS sequence"/>
</dbReference>
<sequence length="268" mass="29950">MELRLKTLLNRFGQFVPPRLLDMEDQNLRFGDTISSANLSCQAMVRTAGIKIVWVDAFSLHLEFDARTTTLKLFRFPSFCAMLAHPQCSGSLLFDRLLSDGATNDVESSSGAGPAGSPITQDFFLELLCTYRLVFGQHGRSARKLYRKIKPSGFVPGTGTDPLLDELCGTSSNNHPLWAAIDAFPEKVLYSAESDFPAFGNRLLTLQRYINSQSPNSIKALWYDRRDTHRFWTFWAVIFFGGFSIILSFTQTVLSGLQIDIARQGGNS</sequence>
<evidence type="ECO:0000313" key="3">
    <source>
        <dbReference type="Proteomes" id="UP000001056"/>
    </source>
</evidence>
<name>Q2GN42_CHAGB</name>
<dbReference type="InParanoid" id="Q2GN42"/>
<dbReference type="AlphaFoldDB" id="Q2GN42"/>
<gene>
    <name evidence="2" type="ORF">CHGG_10612</name>
</gene>
<dbReference type="EMBL" id="CH408035">
    <property type="protein sequence ID" value="EAQ84208.1"/>
    <property type="molecule type" value="Genomic_DNA"/>
</dbReference>
<evidence type="ECO:0000313" key="2">
    <source>
        <dbReference type="EMBL" id="EAQ84208.1"/>
    </source>
</evidence>
<keyword evidence="3" id="KW-1185">Reference proteome</keyword>
<keyword evidence="1" id="KW-1133">Transmembrane helix</keyword>
<feature type="transmembrane region" description="Helical" evidence="1">
    <location>
        <begin position="231"/>
        <end position="250"/>
    </location>
</feature>
<evidence type="ECO:0000256" key="1">
    <source>
        <dbReference type="SAM" id="Phobius"/>
    </source>
</evidence>
<dbReference type="eggNOG" id="ENOG502T35E">
    <property type="taxonomic scope" value="Eukaryota"/>
</dbReference>
<dbReference type="OrthoDB" id="4587460at2759"/>
<dbReference type="VEuPathDB" id="FungiDB:CHGG_10612"/>
<proteinExistence type="predicted"/>
<keyword evidence="1" id="KW-0472">Membrane</keyword>
<dbReference type="RefSeq" id="XP_001228539.1">
    <property type="nucleotide sequence ID" value="XM_001228538.1"/>
</dbReference>
<dbReference type="GeneID" id="4396807"/>